<evidence type="ECO:0000256" key="4">
    <source>
        <dbReference type="ARBA" id="ARBA00022989"/>
    </source>
</evidence>
<keyword evidence="3" id="KW-0812">Transmembrane</keyword>
<keyword evidence="2" id="KW-1003">Cell membrane</keyword>
<comment type="subcellular location">
    <subcellularLocation>
        <location evidence="1">Cell membrane</location>
        <topology evidence="1">Multi-pass membrane protein</topology>
    </subcellularLocation>
</comment>
<dbReference type="Gene3D" id="1.20.1250.20">
    <property type="entry name" value="MFS general substrate transporter like domains"/>
    <property type="match status" value="1"/>
</dbReference>
<dbReference type="InterPro" id="IPR036259">
    <property type="entry name" value="MFS_trans_sf"/>
</dbReference>
<dbReference type="EMBL" id="JBHTGL010000008">
    <property type="protein sequence ID" value="MFD0623089.1"/>
    <property type="molecule type" value="Genomic_DNA"/>
</dbReference>
<dbReference type="PANTHER" id="PTHR23513">
    <property type="entry name" value="INTEGRAL MEMBRANE EFFLUX PROTEIN-RELATED"/>
    <property type="match status" value="1"/>
</dbReference>
<keyword evidence="4" id="KW-1133">Transmembrane helix</keyword>
<proteinExistence type="predicted"/>
<evidence type="ECO:0000313" key="7">
    <source>
        <dbReference type="Proteomes" id="UP001596915"/>
    </source>
</evidence>
<evidence type="ECO:0000256" key="2">
    <source>
        <dbReference type="ARBA" id="ARBA00022475"/>
    </source>
</evidence>
<evidence type="ECO:0000313" key="6">
    <source>
        <dbReference type="EMBL" id="MFD0623089.1"/>
    </source>
</evidence>
<evidence type="ECO:0000256" key="3">
    <source>
        <dbReference type="ARBA" id="ARBA00022692"/>
    </source>
</evidence>
<evidence type="ECO:0000256" key="1">
    <source>
        <dbReference type="ARBA" id="ARBA00004651"/>
    </source>
</evidence>
<dbReference type="Proteomes" id="UP001596915">
    <property type="component" value="Unassembled WGS sequence"/>
</dbReference>
<dbReference type="SUPFAM" id="SSF103473">
    <property type="entry name" value="MFS general substrate transporter"/>
    <property type="match status" value="1"/>
</dbReference>
<protein>
    <recommendedName>
        <fullName evidence="8">MFS transporter</fullName>
    </recommendedName>
</protein>
<reference evidence="7" key="1">
    <citation type="journal article" date="2019" name="Int. J. Syst. Evol. Microbiol.">
        <title>The Global Catalogue of Microorganisms (GCM) 10K type strain sequencing project: providing services to taxonomists for standard genome sequencing and annotation.</title>
        <authorList>
            <consortium name="The Broad Institute Genomics Platform"/>
            <consortium name="The Broad Institute Genome Sequencing Center for Infectious Disease"/>
            <person name="Wu L."/>
            <person name="Ma J."/>
        </authorList>
    </citation>
    <scope>NUCLEOTIDE SEQUENCE [LARGE SCALE GENOMIC DNA]</scope>
    <source>
        <strain evidence="7">JCM 12607</strain>
    </source>
</reference>
<keyword evidence="5" id="KW-0472">Membrane</keyword>
<evidence type="ECO:0008006" key="8">
    <source>
        <dbReference type="Google" id="ProtNLM"/>
    </source>
</evidence>
<accession>A0ABW2WTJ4</accession>
<organism evidence="6 7">
    <name type="scientific">Streptomyces sanglieri</name>
    <dbReference type="NCBI Taxonomy" id="193460"/>
    <lineage>
        <taxon>Bacteria</taxon>
        <taxon>Bacillati</taxon>
        <taxon>Actinomycetota</taxon>
        <taxon>Actinomycetes</taxon>
        <taxon>Kitasatosporales</taxon>
        <taxon>Streptomycetaceae</taxon>
        <taxon>Streptomyces</taxon>
    </lineage>
</organism>
<comment type="caution">
    <text evidence="6">The sequence shown here is derived from an EMBL/GenBank/DDBJ whole genome shotgun (WGS) entry which is preliminary data.</text>
</comment>
<keyword evidence="7" id="KW-1185">Reference proteome</keyword>
<sequence length="184" mass="19250">MLPSILIRVWVAGWSDRIRTSRIPFMIACNLVQAASISVVPLLWWLGKLSIPALLVVAAVGSAGLGVHASLSSPVLVQVVPEVRLVDANGKLAATRSAADISGPSIAGGLPVPAALTAPWAVPVDAVSFVASAMVLTRVRTHESGSDQAGYGTDSGPAGRWCWVLWPPLPPWRCCRSPHPDGPL</sequence>
<evidence type="ECO:0000256" key="5">
    <source>
        <dbReference type="ARBA" id="ARBA00023136"/>
    </source>
</evidence>
<gene>
    <name evidence="6" type="ORF">ACFQ2K_10000</name>
</gene>
<dbReference type="PANTHER" id="PTHR23513:SF6">
    <property type="entry name" value="MAJOR FACILITATOR SUPERFAMILY ASSOCIATED DOMAIN-CONTAINING PROTEIN"/>
    <property type="match status" value="1"/>
</dbReference>
<name>A0ABW2WTJ4_9ACTN</name>